<organism evidence="2 3">
    <name type="scientific">Sporosarcina limicola</name>
    <dbReference type="NCBI Taxonomy" id="34101"/>
    <lineage>
        <taxon>Bacteria</taxon>
        <taxon>Bacillati</taxon>
        <taxon>Bacillota</taxon>
        <taxon>Bacilli</taxon>
        <taxon>Bacillales</taxon>
        <taxon>Caryophanaceae</taxon>
        <taxon>Sporosarcina</taxon>
    </lineage>
</organism>
<reference evidence="2" key="1">
    <citation type="submission" date="2020-10" db="EMBL/GenBank/DDBJ databases">
        <title>Genomic Encyclopedia of Type Strains, Phase IV (KMG-IV): sequencing the most valuable type-strain genomes for metagenomic binning, comparative biology and taxonomic classification.</title>
        <authorList>
            <person name="Goeker M."/>
        </authorList>
    </citation>
    <scope>NUCLEOTIDE SEQUENCE</scope>
    <source>
        <strain evidence="2">DSM 13886</strain>
    </source>
</reference>
<dbReference type="Proteomes" id="UP000658225">
    <property type="component" value="Unassembled WGS sequence"/>
</dbReference>
<name>A0A927RFB4_9BACL</name>
<comment type="caution">
    <text evidence="2">The sequence shown here is derived from an EMBL/GenBank/DDBJ whole genome shotgun (WGS) entry which is preliminary data.</text>
</comment>
<keyword evidence="3" id="KW-1185">Reference proteome</keyword>
<protein>
    <recommendedName>
        <fullName evidence="1">DUF4097 domain-containing protein</fullName>
    </recommendedName>
</protein>
<sequence>MKKIFVIGVLILLLSGIAVAFTKKPFVYKGDLENVEKIIVDSDISNILLSASDSTSTIEYTGEKSSLGSPEIEVVYNEGQAIIKVKAIPKKWMSFLPGTRKKGALVLNIPPELLDSIQISTGVGNIDVGNLNKVNRLSLNSNVGNINVDSFKGTSLNINAKNGAISLGEIDGTVNIKNQTGNLHSLIFTDIKGKNTIKLSNGKVKLTLPSEIKLDDLGLTIVTKNGKITSGNNLLKDNIIKRGPGQKITTGSKGNKELNISVSVGNIEIN</sequence>
<dbReference type="RefSeq" id="WP_192600700.1">
    <property type="nucleotide sequence ID" value="NZ_JADBEL010000051.1"/>
</dbReference>
<accession>A0A927RFB4</accession>
<dbReference type="InterPro" id="IPR025164">
    <property type="entry name" value="Toastrack_DUF4097"/>
</dbReference>
<feature type="domain" description="DUF4097" evidence="1">
    <location>
        <begin position="133"/>
        <end position="269"/>
    </location>
</feature>
<dbReference type="EMBL" id="JADBEL010000051">
    <property type="protein sequence ID" value="MBE1557115.1"/>
    <property type="molecule type" value="Genomic_DNA"/>
</dbReference>
<dbReference type="Pfam" id="PF13349">
    <property type="entry name" value="DUF4097"/>
    <property type="match status" value="1"/>
</dbReference>
<proteinExistence type="predicted"/>
<dbReference type="AlphaFoldDB" id="A0A927RFB4"/>
<evidence type="ECO:0000259" key="1">
    <source>
        <dbReference type="Pfam" id="PF13349"/>
    </source>
</evidence>
<evidence type="ECO:0000313" key="3">
    <source>
        <dbReference type="Proteomes" id="UP000658225"/>
    </source>
</evidence>
<gene>
    <name evidence="2" type="ORF">H4683_004247</name>
</gene>
<evidence type="ECO:0000313" key="2">
    <source>
        <dbReference type="EMBL" id="MBE1557115.1"/>
    </source>
</evidence>